<feature type="domain" description="AB hydrolase-1" evidence="4">
    <location>
        <begin position="136"/>
        <end position="224"/>
    </location>
</feature>
<evidence type="ECO:0000256" key="3">
    <source>
        <dbReference type="SAM" id="SignalP"/>
    </source>
</evidence>
<feature type="chain" id="PRO_5008399626" evidence="3">
    <location>
        <begin position="22"/>
        <end position="306"/>
    </location>
</feature>
<dbReference type="GO" id="GO:0016020">
    <property type="term" value="C:membrane"/>
    <property type="evidence" value="ECO:0007669"/>
    <property type="project" value="TreeGrafter"/>
</dbReference>
<evidence type="ECO:0000256" key="1">
    <source>
        <dbReference type="ARBA" id="ARBA00008645"/>
    </source>
</evidence>
<protein>
    <submittedName>
        <fullName evidence="5">AB hydrolase-1 domain-containing protein</fullName>
    </submittedName>
</protein>
<accession>A0A1A9VT75</accession>
<evidence type="ECO:0000313" key="5">
    <source>
        <dbReference type="EnsemblMetazoa" id="GAUT046734-PA"/>
    </source>
</evidence>
<evidence type="ECO:0000313" key="6">
    <source>
        <dbReference type="Proteomes" id="UP000078200"/>
    </source>
</evidence>
<proteinExistence type="inferred from homology"/>
<dbReference type="InterPro" id="IPR000073">
    <property type="entry name" value="AB_hydrolase_1"/>
</dbReference>
<dbReference type="SUPFAM" id="SSF53474">
    <property type="entry name" value="alpha/beta-Hydrolases"/>
    <property type="match status" value="1"/>
</dbReference>
<dbReference type="AlphaFoldDB" id="A0A1A9VT75"/>
<dbReference type="Proteomes" id="UP000078200">
    <property type="component" value="Unassembled WGS sequence"/>
</dbReference>
<keyword evidence="3" id="KW-0732">Signal</keyword>
<dbReference type="VEuPathDB" id="VectorBase:GAUT046734"/>
<dbReference type="PANTHER" id="PTHR43798:SF14">
    <property type="entry name" value="SERINE HYDROLASE-LIKE PROTEIN DDB_G0286239"/>
    <property type="match status" value="1"/>
</dbReference>
<dbReference type="Gene3D" id="3.40.50.1820">
    <property type="entry name" value="alpha/beta hydrolase"/>
    <property type="match status" value="1"/>
</dbReference>
<dbReference type="EnsemblMetazoa" id="GAUT046734-RA">
    <property type="protein sequence ID" value="GAUT046734-PA"/>
    <property type="gene ID" value="GAUT046734"/>
</dbReference>
<dbReference type="STRING" id="7395.A0A1A9VT75"/>
<comment type="similarity">
    <text evidence="1">Belongs to the AB hydrolase superfamily.</text>
</comment>
<evidence type="ECO:0000259" key="4">
    <source>
        <dbReference type="Pfam" id="PF00561"/>
    </source>
</evidence>
<dbReference type="GO" id="GO:0016787">
    <property type="term" value="F:hydrolase activity"/>
    <property type="evidence" value="ECO:0007669"/>
    <property type="project" value="UniProtKB-KW"/>
</dbReference>
<dbReference type="InterPro" id="IPR029058">
    <property type="entry name" value="AB_hydrolase_fold"/>
</dbReference>
<evidence type="ECO:0000256" key="2">
    <source>
        <dbReference type="ARBA" id="ARBA00022801"/>
    </source>
</evidence>
<sequence length="306" mass="34293">MFNSFLLQPIPALAIIALGTGNDLSRVGWDSEPPSILDPIKIFDNVCGDELHAHDEANGRSDQNESNGATSVQIHDVTLNVNDDSFYRSSASLNLILICICFFQANGGVVAISNRYWQDNWGTFDRLCPLMPAELPILCIDLPGHGRSSHYLKGMRYFLFWDGICLIRRIVRKFNWKNITLMGHSFGGAVSFMYAASFLNDVDKFISIDIADPTIRNSERLVNNVGLAIDKFLDYEGLALSKVPCYSEQEMVKPVMEAYDGSVDEQCVQILLKCGMETAAQLLDRSGYHFVRDVRLKVSSLAMIRY</sequence>
<dbReference type="PANTHER" id="PTHR43798">
    <property type="entry name" value="MONOACYLGLYCEROL LIPASE"/>
    <property type="match status" value="1"/>
</dbReference>
<organism evidence="5 6">
    <name type="scientific">Glossina austeni</name>
    <name type="common">Savannah tsetse fly</name>
    <dbReference type="NCBI Taxonomy" id="7395"/>
    <lineage>
        <taxon>Eukaryota</taxon>
        <taxon>Metazoa</taxon>
        <taxon>Ecdysozoa</taxon>
        <taxon>Arthropoda</taxon>
        <taxon>Hexapoda</taxon>
        <taxon>Insecta</taxon>
        <taxon>Pterygota</taxon>
        <taxon>Neoptera</taxon>
        <taxon>Endopterygota</taxon>
        <taxon>Diptera</taxon>
        <taxon>Brachycera</taxon>
        <taxon>Muscomorpha</taxon>
        <taxon>Hippoboscoidea</taxon>
        <taxon>Glossinidae</taxon>
        <taxon>Glossina</taxon>
    </lineage>
</organism>
<reference evidence="5" key="1">
    <citation type="submission" date="2020-05" db="UniProtKB">
        <authorList>
            <consortium name="EnsemblMetazoa"/>
        </authorList>
    </citation>
    <scope>IDENTIFICATION</scope>
    <source>
        <strain evidence="5">TTRI</strain>
    </source>
</reference>
<keyword evidence="2" id="KW-0378">Hydrolase</keyword>
<keyword evidence="6" id="KW-1185">Reference proteome</keyword>
<dbReference type="InterPro" id="IPR050266">
    <property type="entry name" value="AB_hydrolase_sf"/>
</dbReference>
<dbReference type="Pfam" id="PF00561">
    <property type="entry name" value="Abhydrolase_1"/>
    <property type="match status" value="1"/>
</dbReference>
<name>A0A1A9VT75_GLOAU</name>
<feature type="signal peptide" evidence="3">
    <location>
        <begin position="1"/>
        <end position="21"/>
    </location>
</feature>